<feature type="region of interest" description="Disordered" evidence="2">
    <location>
        <begin position="834"/>
        <end position="853"/>
    </location>
</feature>
<comment type="caution">
    <text evidence="4">The sequence shown here is derived from an EMBL/GenBank/DDBJ whole genome shotgun (WGS) entry which is preliminary data.</text>
</comment>
<sequence>MESTPSPVLYPSESKCETCRDFGYTPGHYLEIKRLKATSSKGCHLCSLVILGMKQFPQLWDQFGSLDGLRGGLVSFKYHEGKLLRVSITGIGPWGKLVLGFYALTDQSQLLPVAVAPHIPLATSSPNTMSTVKRWLERCAQHQSCFIPDQVPLPSRILDIGGSKIFLRKTGGEMGRYVCLSWCWGSIKPLTTERSTISQRKENISWDTLPLTFKDAIMVTRELGFQFLWIDSLCIIQNDREDWETQSAQITEIYSNSHLTIAVTLSSNAEGGLFRKLGEPVCLPEDLNSPTKRLNSGIFVREVIDHGPLVSNTMEGERFDSGKFPWLCRGWTLQEQKLPKRVLHFTDLEVLLECQHQVTCQCESESSGCEGTKARLYNRFREGKKSEILQEWMMIVQEYTSRLLTKNIDKLPALSGLAKQFQCSLNSKYCAGLWETDLLDSLFWSTKNLATLQPRPSEYIAPTWSWASTNCPIQFFQTPPYPQFNLEDLWYIQATRIPPPRQSRVQSVVCNLASSDPTGILSGGELCITGPAIDVTYHFEDSLPAPYFPYLVVSQAGHSIFFPDYKITALGMDQIKPGQPLTTYNNRVATSMRDLWSLKFVYLVLLYNVSNHLFYKVPSYLTLVKWIGCLEFANFLALRAAELFVTEIVPNTTNFQNSTKLKAQKFLRQANIETFKVFREIRGRKAPTITSPRTVAPLASPPKETRHQTPRHDQARKQKYVPQETLSQRASPQQASGAIQGYPFALPPFPKAQQLRATTPILRDDIQECHQSTEHKKSIRDTYRQEVKNTNRLLAEAEEKLRRQTALLEEKDNKLLNREEVWNRKIRELEEHLHRQHEEHKRYSEDKESKHESEMEYRRGWMDTKHKQKMMEKDLSHLKVYEYERNKNESRVTELEARLRQGTENFARVNLTVSEMKISMGETSESLVQTRANLVSTTTSLNETRATPEEKTTSLDDTRLALNRTWNEHNIQTRQLRQVTQTLAQETELKNKQFEVIHQQCVALQERLSASKVEREQITTEAASELAQMTKKYRDAVRLITRRDNKIGSLVHEMEQREKASEANFLVQSEILKGMGEEMKDKNLQVSKLEEQFSRLGEQLSSCRFELKNTADGVEVVLGKSNG</sequence>
<dbReference type="PANTHER" id="PTHR33112:SF9">
    <property type="entry name" value="HETEROKARYON INCOMPATIBILITY DOMAIN-CONTAINING PROTEIN"/>
    <property type="match status" value="1"/>
</dbReference>
<dbReference type="PANTHER" id="PTHR33112">
    <property type="entry name" value="DOMAIN PROTEIN, PUTATIVE-RELATED"/>
    <property type="match status" value="1"/>
</dbReference>
<dbReference type="InterPro" id="IPR010730">
    <property type="entry name" value="HET"/>
</dbReference>
<proteinExistence type="predicted"/>
<dbReference type="Proteomes" id="UP000566819">
    <property type="component" value="Unassembled WGS sequence"/>
</dbReference>
<feature type="coiled-coil region" evidence="1">
    <location>
        <begin position="878"/>
        <end position="905"/>
    </location>
</feature>
<keyword evidence="5" id="KW-1185">Reference proteome</keyword>
<evidence type="ECO:0000256" key="1">
    <source>
        <dbReference type="SAM" id="Coils"/>
    </source>
</evidence>
<feature type="coiled-coil region" evidence="1">
    <location>
        <begin position="1072"/>
        <end position="1099"/>
    </location>
</feature>
<evidence type="ECO:0000313" key="4">
    <source>
        <dbReference type="EMBL" id="KAF4636620.1"/>
    </source>
</evidence>
<feature type="domain" description="Heterokaryon incompatibility" evidence="3">
    <location>
        <begin position="177"/>
        <end position="335"/>
    </location>
</feature>
<gene>
    <name evidence="4" type="ORF">G7Y89_g1463</name>
</gene>
<dbReference type="AlphaFoldDB" id="A0A8H4RV78"/>
<dbReference type="EMBL" id="JAAMPI010000057">
    <property type="protein sequence ID" value="KAF4636620.1"/>
    <property type="molecule type" value="Genomic_DNA"/>
</dbReference>
<feature type="region of interest" description="Disordered" evidence="2">
    <location>
        <begin position="689"/>
        <end position="741"/>
    </location>
</feature>
<keyword evidence="1" id="KW-0175">Coiled coil</keyword>
<dbReference type="Pfam" id="PF06985">
    <property type="entry name" value="HET"/>
    <property type="match status" value="1"/>
</dbReference>
<feature type="compositionally biased region" description="Basic and acidic residues" evidence="2">
    <location>
        <begin position="703"/>
        <end position="716"/>
    </location>
</feature>
<name>A0A8H4RV78_9HELO</name>
<evidence type="ECO:0000256" key="2">
    <source>
        <dbReference type="SAM" id="MobiDB-lite"/>
    </source>
</evidence>
<feature type="compositionally biased region" description="Polar residues" evidence="2">
    <location>
        <begin position="724"/>
        <end position="737"/>
    </location>
</feature>
<reference evidence="4 5" key="1">
    <citation type="submission" date="2020-03" db="EMBL/GenBank/DDBJ databases">
        <title>Draft Genome Sequence of Cudoniella acicularis.</title>
        <authorList>
            <person name="Buettner E."/>
            <person name="Kellner H."/>
        </authorList>
    </citation>
    <scope>NUCLEOTIDE SEQUENCE [LARGE SCALE GENOMIC DNA]</scope>
    <source>
        <strain evidence="4 5">DSM 108380</strain>
    </source>
</reference>
<evidence type="ECO:0000259" key="3">
    <source>
        <dbReference type="Pfam" id="PF06985"/>
    </source>
</evidence>
<organism evidence="4 5">
    <name type="scientific">Cudoniella acicularis</name>
    <dbReference type="NCBI Taxonomy" id="354080"/>
    <lineage>
        <taxon>Eukaryota</taxon>
        <taxon>Fungi</taxon>
        <taxon>Dikarya</taxon>
        <taxon>Ascomycota</taxon>
        <taxon>Pezizomycotina</taxon>
        <taxon>Leotiomycetes</taxon>
        <taxon>Helotiales</taxon>
        <taxon>Tricladiaceae</taxon>
        <taxon>Cudoniella</taxon>
    </lineage>
</organism>
<accession>A0A8H4RV78</accession>
<protein>
    <recommendedName>
        <fullName evidence="3">Heterokaryon incompatibility domain-containing protein</fullName>
    </recommendedName>
</protein>
<evidence type="ECO:0000313" key="5">
    <source>
        <dbReference type="Proteomes" id="UP000566819"/>
    </source>
</evidence>